<evidence type="ECO:0000313" key="2">
    <source>
        <dbReference type="EMBL" id="CAD9037563.1"/>
    </source>
</evidence>
<dbReference type="AlphaFoldDB" id="A0A7S1NSJ7"/>
<dbReference type="EMBL" id="HBGA01131449">
    <property type="protein sequence ID" value="CAD9037563.1"/>
    <property type="molecule type" value="Transcribed_RNA"/>
</dbReference>
<protein>
    <submittedName>
        <fullName evidence="2">Uncharacterized protein</fullName>
    </submittedName>
</protein>
<sequence>MLHTLKTGDRITPYLLYGSVRDQHPDRPSAGSEPHGSTSRHLKAKFVCPHCNVSALWNAEEVHAHLAHCTRNAATPGSSGVGLKLPKTLGTARGPVSSPVAPRPADPRAARKFLGTSVRPAAPSRGSSDPPPWV</sequence>
<proteinExistence type="predicted"/>
<accession>A0A7S1NSJ7</accession>
<evidence type="ECO:0000256" key="1">
    <source>
        <dbReference type="SAM" id="MobiDB-lite"/>
    </source>
</evidence>
<organism evidence="2">
    <name type="scientific">Eutreptiella gymnastica</name>
    <dbReference type="NCBI Taxonomy" id="73025"/>
    <lineage>
        <taxon>Eukaryota</taxon>
        <taxon>Discoba</taxon>
        <taxon>Euglenozoa</taxon>
        <taxon>Euglenida</taxon>
        <taxon>Spirocuta</taxon>
        <taxon>Euglenophyceae</taxon>
        <taxon>Eutreptiales</taxon>
        <taxon>Eutreptiaceae</taxon>
        <taxon>Eutreptiella</taxon>
    </lineage>
</organism>
<reference evidence="2" key="1">
    <citation type="submission" date="2021-01" db="EMBL/GenBank/DDBJ databases">
        <authorList>
            <person name="Corre E."/>
            <person name="Pelletier E."/>
            <person name="Niang G."/>
            <person name="Scheremetjew M."/>
            <person name="Finn R."/>
            <person name="Kale V."/>
            <person name="Holt S."/>
            <person name="Cochrane G."/>
            <person name="Meng A."/>
            <person name="Brown T."/>
            <person name="Cohen L."/>
        </authorList>
    </citation>
    <scope>NUCLEOTIDE SEQUENCE</scope>
    <source>
        <strain evidence="2">NIES-381</strain>
    </source>
</reference>
<name>A0A7S1NSJ7_9EUGL</name>
<feature type="region of interest" description="Disordered" evidence="1">
    <location>
        <begin position="20"/>
        <end position="40"/>
    </location>
</feature>
<gene>
    <name evidence="2" type="ORF">EGYM00392_LOCUS48722</name>
</gene>
<feature type="region of interest" description="Disordered" evidence="1">
    <location>
        <begin position="72"/>
        <end position="134"/>
    </location>
</feature>